<evidence type="ECO:0000259" key="1">
    <source>
        <dbReference type="Pfam" id="PF09861"/>
    </source>
</evidence>
<keyword evidence="4" id="KW-1185">Reference proteome</keyword>
<dbReference type="InterPro" id="IPR018657">
    <property type="entry name" value="LarA-like_N"/>
</dbReference>
<evidence type="ECO:0000313" key="3">
    <source>
        <dbReference type="EMBL" id="EFI36374.1"/>
    </source>
</evidence>
<dbReference type="RefSeq" id="WP_008869490.1">
    <property type="nucleotide sequence ID" value="NZ_ACJN02000001.1"/>
</dbReference>
<gene>
    <name evidence="3" type="ORF">Dthio_PD3845</name>
</gene>
<dbReference type="Proteomes" id="UP000005496">
    <property type="component" value="Unassembled WGS sequence"/>
</dbReference>
<dbReference type="InterPro" id="IPR043166">
    <property type="entry name" value="LarA-like_C"/>
</dbReference>
<comment type="caution">
    <text evidence="3">The sequence shown here is derived from an EMBL/GenBank/DDBJ whole genome shotgun (WGS) entry which is preliminary data.</text>
</comment>
<evidence type="ECO:0000259" key="2">
    <source>
        <dbReference type="Pfam" id="PF21113"/>
    </source>
</evidence>
<dbReference type="NCBIfam" id="NF033504">
    <property type="entry name" value="Ni_dep_LarA"/>
    <property type="match status" value="1"/>
</dbReference>
<evidence type="ECO:0000313" key="4">
    <source>
        <dbReference type="Proteomes" id="UP000005496"/>
    </source>
</evidence>
<dbReference type="Pfam" id="PF21113">
    <property type="entry name" value="LarA_C"/>
    <property type="match status" value="1"/>
</dbReference>
<dbReference type="eggNOG" id="COG3875">
    <property type="taxonomic scope" value="Bacteria"/>
</dbReference>
<dbReference type="Pfam" id="PF09861">
    <property type="entry name" value="Lar_N"/>
    <property type="match status" value="1"/>
</dbReference>
<dbReference type="AlphaFoldDB" id="D6SKH1"/>
<dbReference type="Gene3D" id="3.90.226.30">
    <property type="match status" value="1"/>
</dbReference>
<dbReference type="GO" id="GO:0050043">
    <property type="term" value="F:lactate racemase activity"/>
    <property type="evidence" value="ECO:0007669"/>
    <property type="project" value="InterPro"/>
</dbReference>
<dbReference type="InterPro" id="IPR048068">
    <property type="entry name" value="LarA-like"/>
</dbReference>
<proteinExistence type="predicted"/>
<dbReference type="InterPro" id="IPR047926">
    <property type="entry name" value="Ni_dep_LarA"/>
</dbReference>
<name>D6SKH1_9BACT</name>
<dbReference type="InterPro" id="IPR048520">
    <property type="entry name" value="LarA_C"/>
</dbReference>
<dbReference type="PANTHER" id="PTHR33171:SF17">
    <property type="entry name" value="LARA-LIKE N-TERMINAL DOMAIN-CONTAINING PROTEIN"/>
    <property type="match status" value="1"/>
</dbReference>
<dbReference type="PANTHER" id="PTHR33171">
    <property type="entry name" value="LAR_N DOMAIN-CONTAINING PROTEIN"/>
    <property type="match status" value="1"/>
</dbReference>
<accession>D6SKH1</accession>
<dbReference type="OrthoDB" id="9770545at2"/>
<protein>
    <submittedName>
        <fullName evidence="3">Uncharacterized protein</fullName>
    </submittedName>
</protein>
<dbReference type="Gene3D" id="3.40.50.11440">
    <property type="match status" value="1"/>
</dbReference>
<sequence>MEIKLKYGKGVKMLRLPEHADVQVLTPRDLPHLSDLASSLQDALDAPLQAQSLESRPRPGRIAIAVPDETRPVPLKELLPVLLDRIFKTWPGIDPESVSIVVGGGLHPAPDSDQMARILPEDLRGCRAVSHDALSSPLKSYGFTSRGTPVEINAVFGEADLKIVVGMIDPHQYQGMTGGSKGVTIGCASRKMIEKNHSLMSTPGAVAGNIHDNFPRQDLNEAGRMIGIDLAVNVCLNSAQKAVAVLAGEPEAVLMSGAKITEQLYGLPLTEPFDIVIASCGGHPKDICIYQAQKGLNTASQCTVQGGRILLLAACTQGIGDQCYYDYVRRFTCPSSQIKDFEEFGFRMGAHKAYLYSRTLTRFTVVIDSELDAQTLADCHLTKGNAQETLDRWFQEQPPGFKPKVAVLPNANTSYFYKRKQLQEI</sequence>
<organism evidence="3 4">
    <name type="scientific">Desulfonatronospira thiodismutans ASO3-1</name>
    <dbReference type="NCBI Taxonomy" id="555779"/>
    <lineage>
        <taxon>Bacteria</taxon>
        <taxon>Pseudomonadati</taxon>
        <taxon>Thermodesulfobacteriota</taxon>
        <taxon>Desulfovibrionia</taxon>
        <taxon>Desulfovibrionales</taxon>
        <taxon>Desulfonatronovibrionaceae</taxon>
        <taxon>Desulfonatronospira</taxon>
    </lineage>
</organism>
<reference evidence="3" key="1">
    <citation type="submission" date="2010-05" db="EMBL/GenBank/DDBJ databases">
        <title>The draft genome of Desulfonatronospira thiodismutans ASO3-1.</title>
        <authorList>
            <consortium name="US DOE Joint Genome Institute (JGI-PGF)"/>
            <person name="Lucas S."/>
            <person name="Copeland A."/>
            <person name="Lapidus A."/>
            <person name="Cheng J.-F."/>
            <person name="Bruce D."/>
            <person name="Goodwin L."/>
            <person name="Pitluck S."/>
            <person name="Chertkov O."/>
            <person name="Brettin T."/>
            <person name="Detter J.C."/>
            <person name="Han C."/>
            <person name="Land M.L."/>
            <person name="Hauser L."/>
            <person name="Kyrpides N."/>
            <person name="Mikhailova N."/>
            <person name="Muyzer G."/>
            <person name="Woyke T."/>
        </authorList>
    </citation>
    <scope>NUCLEOTIDE SEQUENCE [LARGE SCALE GENOMIC DNA]</scope>
    <source>
        <strain evidence="3">ASO3-1</strain>
    </source>
</reference>
<feature type="domain" description="Lactate racemase C-terminal" evidence="2">
    <location>
        <begin position="272"/>
        <end position="409"/>
    </location>
</feature>
<dbReference type="EMBL" id="ACJN02000001">
    <property type="protein sequence ID" value="EFI36374.1"/>
    <property type="molecule type" value="Genomic_DNA"/>
</dbReference>
<feature type="domain" description="LarA-like N-terminal" evidence="1">
    <location>
        <begin position="7"/>
        <end position="204"/>
    </location>
</feature>